<dbReference type="RefSeq" id="WP_023493018.1">
    <property type="nucleotide sequence ID" value="NZ_AYLO01000005.1"/>
</dbReference>
<keyword evidence="2" id="KW-0813">Transport</keyword>
<dbReference type="GO" id="GO:0016020">
    <property type="term" value="C:membrane"/>
    <property type="evidence" value="ECO:0007669"/>
    <property type="project" value="InterPro"/>
</dbReference>
<keyword evidence="4 6" id="KW-0067">ATP-binding</keyword>
<protein>
    <submittedName>
        <fullName evidence="6">O-antigen export system ATP-binding protein RfbB</fullName>
    </submittedName>
</protein>
<dbReference type="GO" id="GO:0016887">
    <property type="term" value="F:ATP hydrolysis activity"/>
    <property type="evidence" value="ECO:0007669"/>
    <property type="project" value="InterPro"/>
</dbReference>
<evidence type="ECO:0000256" key="4">
    <source>
        <dbReference type="ARBA" id="ARBA00022840"/>
    </source>
</evidence>
<dbReference type="InterPro" id="IPR003439">
    <property type="entry name" value="ABC_transporter-like_ATP-bd"/>
</dbReference>
<evidence type="ECO:0000313" key="6">
    <source>
        <dbReference type="EMBL" id="ESS74080.1"/>
    </source>
</evidence>
<gene>
    <name evidence="6" type="primary">rfbB</name>
    <name evidence="6" type="ORF">MGMO_5c00190</name>
</gene>
<dbReference type="InterPro" id="IPR050683">
    <property type="entry name" value="Bact_Polysacc_Export_ATP-bd"/>
</dbReference>
<feature type="domain" description="ABC transporter" evidence="5">
    <location>
        <begin position="48"/>
        <end position="267"/>
    </location>
</feature>
<dbReference type="PROSITE" id="PS50893">
    <property type="entry name" value="ABC_TRANSPORTER_2"/>
    <property type="match status" value="1"/>
</dbReference>
<dbReference type="GO" id="GO:0005524">
    <property type="term" value="F:ATP binding"/>
    <property type="evidence" value="ECO:0007669"/>
    <property type="project" value="UniProtKB-KW"/>
</dbReference>
<keyword evidence="3" id="KW-0547">Nucleotide-binding</keyword>
<dbReference type="Gene3D" id="3.40.50.300">
    <property type="entry name" value="P-loop containing nucleotide triphosphate hydrolases"/>
    <property type="match status" value="1"/>
</dbReference>
<dbReference type="SUPFAM" id="SSF52540">
    <property type="entry name" value="P-loop containing nucleoside triphosphate hydrolases"/>
    <property type="match status" value="1"/>
</dbReference>
<dbReference type="Proteomes" id="UP000017842">
    <property type="component" value="Unassembled WGS sequence"/>
</dbReference>
<dbReference type="SMART" id="SM00382">
    <property type="entry name" value="AAA"/>
    <property type="match status" value="1"/>
</dbReference>
<dbReference type="GO" id="GO:0140359">
    <property type="term" value="F:ABC-type transporter activity"/>
    <property type="evidence" value="ECO:0007669"/>
    <property type="project" value="InterPro"/>
</dbReference>
<keyword evidence="7" id="KW-1185">Reference proteome</keyword>
<dbReference type="InterPro" id="IPR027417">
    <property type="entry name" value="P-loop_NTPase"/>
</dbReference>
<dbReference type="PANTHER" id="PTHR46743">
    <property type="entry name" value="TEICHOIC ACIDS EXPORT ATP-BINDING PROTEIN TAGH"/>
    <property type="match status" value="1"/>
</dbReference>
<dbReference type="Pfam" id="PF00005">
    <property type="entry name" value="ABC_tran"/>
    <property type="match status" value="1"/>
</dbReference>
<sequence length="430" mass="47928">MTAIKVENVGKCYVIDHQKQQSRYHYETLGGAVANCGKRAFNYLRHPISSFNNTIVHEDFWALKDINFEINQGDRVGIIGRNGAGKSTLLKILSRITTPTTGQIRIKGRVSSLLEVGTGFHPELTGRENIFLNGAILGMKRQEIKAKFDEIVAFAEVEKFLDTPVKHYSSGMYVRLAFAVAAHLEPEILIVDEVLAVGDAQFQKKCLGKMDEASHDGRTVLFVSHSMGSIVALCNAALFLQNGSISFAGNVNETILKYNQDIQESENQDLSDFKLGRRGHQSFAKFLHISTWDIYGNPQAVFAMGDSVVIKLRCEFFSYISKPIIGVMLRSLTGILIHDFRSSFDGFFMNIEAGVHEFEITVSSIKVYPGNYTLGPWIQSQVGVSSDDYISSAIKISIVDHRKVGYLGSQFEVISKEGSEVYIPCSWRLQ</sequence>
<comment type="caution">
    <text evidence="6">The sequence shown here is derived from an EMBL/GenBank/DDBJ whole genome shotgun (WGS) entry which is preliminary data.</text>
</comment>
<comment type="similarity">
    <text evidence="1">Belongs to the ABC transporter superfamily.</text>
</comment>
<evidence type="ECO:0000256" key="3">
    <source>
        <dbReference type="ARBA" id="ARBA00022741"/>
    </source>
</evidence>
<accession>V5BLA2</accession>
<dbReference type="InterPro" id="IPR015860">
    <property type="entry name" value="ABC_transpr_TagH-like"/>
</dbReference>
<organism evidence="6 7">
    <name type="scientific">Methyloglobulus morosus KoM1</name>
    <dbReference type="NCBI Taxonomy" id="1116472"/>
    <lineage>
        <taxon>Bacteria</taxon>
        <taxon>Pseudomonadati</taxon>
        <taxon>Pseudomonadota</taxon>
        <taxon>Gammaproteobacteria</taxon>
        <taxon>Methylococcales</taxon>
        <taxon>Methylococcaceae</taxon>
        <taxon>Methyloglobulus</taxon>
    </lineage>
</organism>
<dbReference type="EMBL" id="AYLO01000005">
    <property type="protein sequence ID" value="ESS74080.1"/>
    <property type="molecule type" value="Genomic_DNA"/>
</dbReference>
<dbReference type="Gene3D" id="2.70.50.60">
    <property type="entry name" value="abc- transporter (atp binding component) like domain"/>
    <property type="match status" value="1"/>
</dbReference>
<dbReference type="eggNOG" id="COG1134">
    <property type="taxonomic scope" value="Bacteria"/>
</dbReference>
<dbReference type="InterPro" id="IPR029439">
    <property type="entry name" value="Wzt_C"/>
</dbReference>
<proteinExistence type="inferred from homology"/>
<dbReference type="PANTHER" id="PTHR46743:SF2">
    <property type="entry name" value="TEICHOIC ACIDS EXPORT ATP-BINDING PROTEIN TAGH"/>
    <property type="match status" value="1"/>
</dbReference>
<reference evidence="6 7" key="1">
    <citation type="journal article" date="2013" name="Genome Announc.">
        <title>Draft Genome Sequence of the Methanotrophic Gammaproteobacterium Methyloglobulus morosus DSM 22980 Strain KoM1.</title>
        <authorList>
            <person name="Poehlein A."/>
            <person name="Deutzmann J.S."/>
            <person name="Daniel R."/>
            <person name="Simeonova D.D."/>
        </authorList>
    </citation>
    <scope>NUCLEOTIDE SEQUENCE [LARGE SCALE GENOMIC DNA]</scope>
    <source>
        <strain evidence="6 7">KoM1</strain>
    </source>
</reference>
<name>V5BLA2_9GAMM</name>
<dbReference type="OrthoDB" id="9778870at2"/>
<evidence type="ECO:0000313" key="7">
    <source>
        <dbReference type="Proteomes" id="UP000017842"/>
    </source>
</evidence>
<dbReference type="Pfam" id="PF14524">
    <property type="entry name" value="Wzt_C"/>
    <property type="match status" value="1"/>
</dbReference>
<dbReference type="STRING" id="1116472.MGMO_5c00190"/>
<dbReference type="AlphaFoldDB" id="V5BLA2"/>
<dbReference type="CDD" id="cd10147">
    <property type="entry name" value="Wzt_C-like"/>
    <property type="match status" value="1"/>
</dbReference>
<dbReference type="InterPro" id="IPR003593">
    <property type="entry name" value="AAA+_ATPase"/>
</dbReference>
<dbReference type="CDD" id="cd03220">
    <property type="entry name" value="ABC_KpsT_Wzt"/>
    <property type="match status" value="1"/>
</dbReference>
<evidence type="ECO:0000256" key="1">
    <source>
        <dbReference type="ARBA" id="ARBA00005417"/>
    </source>
</evidence>
<evidence type="ECO:0000259" key="5">
    <source>
        <dbReference type="PROSITE" id="PS50893"/>
    </source>
</evidence>
<evidence type="ECO:0000256" key="2">
    <source>
        <dbReference type="ARBA" id="ARBA00022448"/>
    </source>
</evidence>